<gene>
    <name evidence="1" type="ORF">BN59_02536</name>
</gene>
<sequence>MNAQLDNTNTVRLITLIESVAPIFQQLGKVINESRKLESGYNERLHFLTLHFKMDQGKDSTLIADNDIELKVRNICYYFEKVGEILDEISKNDEECRLIVQSGIMNKYKEISQKLIDCLVSKPH</sequence>
<protein>
    <submittedName>
        <fullName evidence="1">Uncharacterized protein</fullName>
    </submittedName>
</protein>
<dbReference type="AlphaFoldDB" id="A0A078L2J1"/>
<name>A0A078L2J1_9GAMM</name>
<accession>A0A078L2J1</accession>
<dbReference type="EMBL" id="CCSB01000003">
    <property type="protein sequence ID" value="CDZ78228.1"/>
    <property type="molecule type" value="Genomic_DNA"/>
</dbReference>
<proteinExistence type="predicted"/>
<reference evidence="1 2" key="1">
    <citation type="submission" date="2014-06" db="EMBL/GenBank/DDBJ databases">
        <authorList>
            <person name="Urmite Genomes Urmite Genomes"/>
        </authorList>
    </citation>
    <scope>NUCLEOTIDE SEQUENCE [LARGE SCALE GENOMIC DNA]</scope>
</reference>
<dbReference type="STRING" id="1034943.BN59_02536"/>
<evidence type="ECO:0000313" key="1">
    <source>
        <dbReference type="EMBL" id="CDZ78228.1"/>
    </source>
</evidence>
<organism evidence="1 2">
    <name type="scientific">Legionella massiliensis</name>
    <dbReference type="NCBI Taxonomy" id="1034943"/>
    <lineage>
        <taxon>Bacteria</taxon>
        <taxon>Pseudomonadati</taxon>
        <taxon>Pseudomonadota</taxon>
        <taxon>Gammaproteobacteria</taxon>
        <taxon>Legionellales</taxon>
        <taxon>Legionellaceae</taxon>
        <taxon>Legionella</taxon>
    </lineage>
</organism>
<dbReference type="RefSeq" id="WP_043874757.1">
    <property type="nucleotide sequence ID" value="NZ_CCVW01000003.1"/>
</dbReference>
<keyword evidence="2" id="KW-1185">Reference proteome</keyword>
<evidence type="ECO:0000313" key="2">
    <source>
        <dbReference type="Proteomes" id="UP000044071"/>
    </source>
</evidence>
<dbReference type="Proteomes" id="UP000044071">
    <property type="component" value="Unassembled WGS sequence"/>
</dbReference>